<comment type="caution">
    <text evidence="1">The sequence shown here is derived from an EMBL/GenBank/DDBJ whole genome shotgun (WGS) entry which is preliminary data.</text>
</comment>
<name>A0A8J6KJC9_ELECQ</name>
<dbReference type="AlphaFoldDB" id="A0A8J6KJC9"/>
<protein>
    <submittedName>
        <fullName evidence="1">Uncharacterized protein</fullName>
    </submittedName>
</protein>
<proteinExistence type="predicted"/>
<gene>
    <name evidence="1" type="ORF">GDO78_006243</name>
</gene>
<keyword evidence="2" id="KW-1185">Reference proteome</keyword>
<dbReference type="EMBL" id="WNTK01000002">
    <property type="protein sequence ID" value="KAG9490804.1"/>
    <property type="molecule type" value="Genomic_DNA"/>
</dbReference>
<accession>A0A8J6KJC9</accession>
<sequence>MHPWEMPVQTKLNVLSFVQVSMLRRKYIMSIYHSNLPLVIRRKCLHISVQIKNCSKNKFKKLINSYKADEYILLYNTCI</sequence>
<organism evidence="1 2">
    <name type="scientific">Eleutherodactylus coqui</name>
    <name type="common">Puerto Rican coqui</name>
    <dbReference type="NCBI Taxonomy" id="57060"/>
    <lineage>
        <taxon>Eukaryota</taxon>
        <taxon>Metazoa</taxon>
        <taxon>Chordata</taxon>
        <taxon>Craniata</taxon>
        <taxon>Vertebrata</taxon>
        <taxon>Euteleostomi</taxon>
        <taxon>Amphibia</taxon>
        <taxon>Batrachia</taxon>
        <taxon>Anura</taxon>
        <taxon>Neobatrachia</taxon>
        <taxon>Hyloidea</taxon>
        <taxon>Eleutherodactylidae</taxon>
        <taxon>Eleutherodactylinae</taxon>
        <taxon>Eleutherodactylus</taxon>
        <taxon>Eleutherodactylus</taxon>
    </lineage>
</organism>
<evidence type="ECO:0000313" key="1">
    <source>
        <dbReference type="EMBL" id="KAG9490804.1"/>
    </source>
</evidence>
<dbReference type="Proteomes" id="UP000770717">
    <property type="component" value="Unassembled WGS sequence"/>
</dbReference>
<evidence type="ECO:0000313" key="2">
    <source>
        <dbReference type="Proteomes" id="UP000770717"/>
    </source>
</evidence>
<reference evidence="1" key="1">
    <citation type="thesis" date="2020" institute="ProQuest LLC" country="789 East Eisenhower Parkway, Ann Arbor, MI, USA">
        <title>Comparative Genomics and Chromosome Evolution.</title>
        <authorList>
            <person name="Mudd A.B."/>
        </authorList>
    </citation>
    <scope>NUCLEOTIDE SEQUENCE</scope>
    <source>
        <strain evidence="1">HN-11 Male</strain>
        <tissue evidence="1">Kidney and liver</tissue>
    </source>
</reference>